<evidence type="ECO:0000313" key="1">
    <source>
        <dbReference type="Ensembl" id="ENSJHYP00000005805.1"/>
    </source>
</evidence>
<name>A0A8C5INU3_JUNHY</name>
<evidence type="ECO:0008006" key="3">
    <source>
        <dbReference type="Google" id="ProtNLM"/>
    </source>
</evidence>
<reference evidence="1" key="1">
    <citation type="submission" date="2025-08" db="UniProtKB">
        <authorList>
            <consortium name="Ensembl"/>
        </authorList>
    </citation>
    <scope>IDENTIFICATION</scope>
</reference>
<reference evidence="1" key="2">
    <citation type="submission" date="2025-09" db="UniProtKB">
        <authorList>
            <consortium name="Ensembl"/>
        </authorList>
    </citation>
    <scope>IDENTIFICATION</scope>
</reference>
<dbReference type="Proteomes" id="UP000694408">
    <property type="component" value="Unplaced"/>
</dbReference>
<dbReference type="InterPro" id="IPR053248">
    <property type="entry name" value="Zinc_finger_MYND_domain"/>
</dbReference>
<dbReference type="PANTHER" id="PTHR46533:SF1">
    <property type="entry name" value="ZINC FINGER MYND DOMAIN-CONTAINING PROTEIN 12"/>
    <property type="match status" value="1"/>
</dbReference>
<dbReference type="Ensembl" id="ENSJHYT00000007102.1">
    <property type="protein sequence ID" value="ENSJHYP00000005805.1"/>
    <property type="gene ID" value="ENSJHYG00000004713.1"/>
</dbReference>
<sequence>PGVAPSPMAQIFLSPSSSSSAEWPSLASRSAGRPRQAAKYLSQAQWIVLQSPDCSAALQSKLHQGLGLFSIAEGNVDQALYHLANDVYLATAEFGLNSIEVSGGYFHMANIFFHQNQMDAADSLYTEVEEPLGQFWVYSLHKCSLRAVSVPAAEAQRERGARMLSALLELREQGPLQHLGETTQILHSLAIIHYLGQELASSSGVVLVLLFLSASPEPTAPQVLKPRAGVGYWDKSFPGRVGSPGTGAHSSCGCPWIPGSAQGQAGWGLQMSLPWGLRSAVKSFTSQTIPWLCVLHSIKADSPGGCVLVSARPLDPAVIHIFWVLPLSGLSWQCSCL</sequence>
<dbReference type="SUPFAM" id="SSF48452">
    <property type="entry name" value="TPR-like"/>
    <property type="match status" value="1"/>
</dbReference>
<accession>A0A8C5INU3</accession>
<evidence type="ECO:0000313" key="2">
    <source>
        <dbReference type="Proteomes" id="UP000694408"/>
    </source>
</evidence>
<dbReference type="InterPro" id="IPR011990">
    <property type="entry name" value="TPR-like_helical_dom_sf"/>
</dbReference>
<dbReference type="AlphaFoldDB" id="A0A8C5INU3"/>
<dbReference type="Gene3D" id="1.25.40.10">
    <property type="entry name" value="Tetratricopeptide repeat domain"/>
    <property type="match status" value="1"/>
</dbReference>
<keyword evidence="2" id="KW-1185">Reference proteome</keyword>
<protein>
    <recommendedName>
        <fullName evidence="3">Zinc finger MYND domain-containing protein 12</fullName>
    </recommendedName>
</protein>
<proteinExistence type="predicted"/>
<organism evidence="1 2">
    <name type="scientific">Junco hyemalis</name>
    <name type="common">Dark-eyed junco</name>
    <dbReference type="NCBI Taxonomy" id="40217"/>
    <lineage>
        <taxon>Eukaryota</taxon>
        <taxon>Metazoa</taxon>
        <taxon>Chordata</taxon>
        <taxon>Craniata</taxon>
        <taxon>Vertebrata</taxon>
        <taxon>Euteleostomi</taxon>
        <taxon>Archelosauria</taxon>
        <taxon>Archosauria</taxon>
        <taxon>Dinosauria</taxon>
        <taxon>Saurischia</taxon>
        <taxon>Theropoda</taxon>
        <taxon>Coelurosauria</taxon>
        <taxon>Aves</taxon>
        <taxon>Neognathae</taxon>
        <taxon>Neoaves</taxon>
        <taxon>Telluraves</taxon>
        <taxon>Australaves</taxon>
        <taxon>Passeriformes</taxon>
        <taxon>Passerellidae</taxon>
        <taxon>Junco</taxon>
    </lineage>
</organism>
<dbReference type="PANTHER" id="PTHR46533">
    <property type="entry name" value="ZINC FINGER MYND DOMAIN-CONTAINING PROTEIN 12"/>
    <property type="match status" value="1"/>
</dbReference>